<protein>
    <submittedName>
        <fullName evidence="1">Uncharacterized protein</fullName>
    </submittedName>
</protein>
<name>A0A0P7V1L9_SCLFO</name>
<gene>
    <name evidence="1" type="ORF">Z043_115389</name>
</gene>
<comment type="caution">
    <text evidence="1">The sequence shown here is derived from an EMBL/GenBank/DDBJ whole genome shotgun (WGS) entry which is preliminary data.</text>
</comment>
<reference evidence="1 2" key="1">
    <citation type="submission" date="2015-08" db="EMBL/GenBank/DDBJ databases">
        <title>The genome of the Asian arowana (Scleropages formosus).</title>
        <authorList>
            <person name="Tan M.H."/>
            <person name="Gan H.M."/>
            <person name="Croft L.J."/>
            <person name="Austin C.M."/>
        </authorList>
    </citation>
    <scope>NUCLEOTIDE SEQUENCE [LARGE SCALE GENOMIC DNA]</scope>
    <source>
        <strain evidence="1">Aro1</strain>
    </source>
</reference>
<accession>A0A0P7V1L9</accession>
<dbReference type="Proteomes" id="UP000034805">
    <property type="component" value="Unassembled WGS sequence"/>
</dbReference>
<evidence type="ECO:0000313" key="1">
    <source>
        <dbReference type="EMBL" id="KPP66141.1"/>
    </source>
</evidence>
<proteinExistence type="predicted"/>
<organism evidence="1 2">
    <name type="scientific">Scleropages formosus</name>
    <name type="common">Asian bonytongue</name>
    <name type="synonym">Osteoglossum formosum</name>
    <dbReference type="NCBI Taxonomy" id="113540"/>
    <lineage>
        <taxon>Eukaryota</taxon>
        <taxon>Metazoa</taxon>
        <taxon>Chordata</taxon>
        <taxon>Craniata</taxon>
        <taxon>Vertebrata</taxon>
        <taxon>Euteleostomi</taxon>
        <taxon>Actinopterygii</taxon>
        <taxon>Neopterygii</taxon>
        <taxon>Teleostei</taxon>
        <taxon>Osteoglossocephala</taxon>
        <taxon>Osteoglossomorpha</taxon>
        <taxon>Osteoglossiformes</taxon>
        <taxon>Osteoglossidae</taxon>
        <taxon>Scleropages</taxon>
    </lineage>
</organism>
<dbReference type="AlphaFoldDB" id="A0A0P7V1L9"/>
<evidence type="ECO:0000313" key="2">
    <source>
        <dbReference type="Proteomes" id="UP000034805"/>
    </source>
</evidence>
<dbReference type="EMBL" id="JARO02005839">
    <property type="protein sequence ID" value="KPP66141.1"/>
    <property type="molecule type" value="Genomic_DNA"/>
</dbReference>
<sequence>MSGLSINVNNPFILSASSVKSLEITTGFGLYFLQHINTTTRLCMNILHNSIHPYLKTNSTQLLVQAVLKYLIVCYTPTRLLCSSVSGLLAVLSIRGPKSKATAEYLSTFKKDLKTYIFQIHFSSDLLCAL</sequence>